<dbReference type="SUPFAM" id="SSF56349">
    <property type="entry name" value="DNA breaking-rejoining enzymes"/>
    <property type="match status" value="1"/>
</dbReference>
<organism evidence="3 4">
    <name type="scientific">Pseudonocardia parietis</name>
    <dbReference type="NCBI Taxonomy" id="570936"/>
    <lineage>
        <taxon>Bacteria</taxon>
        <taxon>Bacillati</taxon>
        <taxon>Actinomycetota</taxon>
        <taxon>Actinomycetes</taxon>
        <taxon>Pseudonocardiales</taxon>
        <taxon>Pseudonocardiaceae</taxon>
        <taxon>Pseudonocardia</taxon>
    </lineage>
</organism>
<reference evidence="3 4" key="1">
    <citation type="submission" date="2021-03" db="EMBL/GenBank/DDBJ databases">
        <title>Sequencing the genomes of 1000 actinobacteria strains.</title>
        <authorList>
            <person name="Klenk H.-P."/>
        </authorList>
    </citation>
    <scope>NUCLEOTIDE SEQUENCE [LARGE SCALE GENOMIC DNA]</scope>
    <source>
        <strain evidence="3 4">DSM 45256</strain>
    </source>
</reference>
<protein>
    <submittedName>
        <fullName evidence="3">Site-specific recombinase XerD</fullName>
    </submittedName>
</protein>
<dbReference type="Proteomes" id="UP001519295">
    <property type="component" value="Unassembled WGS sequence"/>
</dbReference>
<dbReference type="EMBL" id="JAGINU010000001">
    <property type="protein sequence ID" value="MBP2369860.1"/>
    <property type="molecule type" value="Genomic_DNA"/>
</dbReference>
<feature type="region of interest" description="Disordered" evidence="2">
    <location>
        <begin position="42"/>
        <end position="77"/>
    </location>
</feature>
<proteinExistence type="predicted"/>
<name>A0ABS4W0X8_9PSEU</name>
<dbReference type="InterPro" id="IPR013762">
    <property type="entry name" value="Integrase-like_cat_sf"/>
</dbReference>
<evidence type="ECO:0000256" key="2">
    <source>
        <dbReference type="SAM" id="MobiDB-lite"/>
    </source>
</evidence>
<keyword evidence="1" id="KW-0233">DNA recombination</keyword>
<dbReference type="RefSeq" id="WP_210032515.1">
    <property type="nucleotide sequence ID" value="NZ_JAGINU010000001.1"/>
</dbReference>
<keyword evidence="4" id="KW-1185">Reference proteome</keyword>
<dbReference type="Gene3D" id="1.10.443.10">
    <property type="entry name" value="Intergrase catalytic core"/>
    <property type="match status" value="1"/>
</dbReference>
<sequence>MPLKNRYCRLCWLQAALQAQDPPIVTPADLAAVTSHQLSFAGTTKMRGPRSGARRRLHTPPAADRARPAGSADGGQLQLHLPGPGRAFDRAQHAELDNHALIRVRRIAATMSQAHGWNAALVAELDRALVVVLSGHADGERLRYSQLIEVLHRYGVSISRVAEVLSQAGLLDDDRVPAFESWLAAKLADLAPGIIDDVRAWVRALQRGGPRNHPRDLHTVRRYLRAAHPVLVDWSTRYQHLREVTTSDVTGIARALRGHPRRRTLGALRSLMRYCKKTGSIFADPTARVRIGHRDESIILPLTPAQIDDVTQAATTPAARLTLALAAVHAARPESIRTLHLDDVDLGNRRLTIAAVTRPLDELTHRLLLDWLAARRSRWPNTANPHLIINKQTASTTRPVSVNALTAPFRGRAATLENLRVDRQLEEALTHGADPLHLATVFGLDETTAIRYSDAAAKLLHTPADHHPGSARTQGSNRS</sequence>
<gene>
    <name evidence="3" type="ORF">JOF36_005556</name>
</gene>
<comment type="caution">
    <text evidence="3">The sequence shown here is derived from an EMBL/GenBank/DDBJ whole genome shotgun (WGS) entry which is preliminary data.</text>
</comment>
<evidence type="ECO:0000256" key="1">
    <source>
        <dbReference type="ARBA" id="ARBA00023172"/>
    </source>
</evidence>
<accession>A0ABS4W0X8</accession>
<dbReference type="InterPro" id="IPR011010">
    <property type="entry name" value="DNA_brk_join_enz"/>
</dbReference>
<evidence type="ECO:0000313" key="3">
    <source>
        <dbReference type="EMBL" id="MBP2369860.1"/>
    </source>
</evidence>
<evidence type="ECO:0000313" key="4">
    <source>
        <dbReference type="Proteomes" id="UP001519295"/>
    </source>
</evidence>